<accession>A0ABN1VHV5</accession>
<name>A0ABN1VHV5_9MICO</name>
<reference evidence="1 2" key="1">
    <citation type="journal article" date="2019" name="Int. J. Syst. Evol. Microbiol.">
        <title>The Global Catalogue of Microorganisms (GCM) 10K type strain sequencing project: providing services to taxonomists for standard genome sequencing and annotation.</title>
        <authorList>
            <consortium name="The Broad Institute Genomics Platform"/>
            <consortium name="The Broad Institute Genome Sequencing Center for Infectious Disease"/>
            <person name="Wu L."/>
            <person name="Ma J."/>
        </authorList>
    </citation>
    <scope>NUCLEOTIDE SEQUENCE [LARGE SCALE GENOMIC DNA]</scope>
    <source>
        <strain evidence="1 2">JCM 12762</strain>
    </source>
</reference>
<dbReference type="EMBL" id="BAAAKW010000017">
    <property type="protein sequence ID" value="GAA1212220.1"/>
    <property type="molecule type" value="Genomic_DNA"/>
</dbReference>
<dbReference type="InterPro" id="IPR036390">
    <property type="entry name" value="WH_DNA-bd_sf"/>
</dbReference>
<protein>
    <recommendedName>
        <fullName evidence="3">MarR family transcriptional regulator</fullName>
    </recommendedName>
</protein>
<organism evidence="1 2">
    <name type="scientific">Rhodoglobus aureus</name>
    <dbReference type="NCBI Taxonomy" id="191497"/>
    <lineage>
        <taxon>Bacteria</taxon>
        <taxon>Bacillati</taxon>
        <taxon>Actinomycetota</taxon>
        <taxon>Actinomycetes</taxon>
        <taxon>Micrococcales</taxon>
        <taxon>Microbacteriaceae</taxon>
        <taxon>Rhodoglobus</taxon>
    </lineage>
</organism>
<keyword evidence="2" id="KW-1185">Reference proteome</keyword>
<sequence>MDTQQPISYWVKLVDRLIDGLFATTLEEHGLTRRQWQLLNVLSKGAAGVERLDIEIAPFLTPASATVPPAQGAHTSSLESLTELLESDWLTTDGVLYDLTDRGRGVVERLTVVIANERKKATAGVTAEQYATTVTVLEAMALNLNPEGAAGPPTAAP</sequence>
<gene>
    <name evidence="1" type="ORF">GCM10009655_09300</name>
</gene>
<dbReference type="Proteomes" id="UP001500943">
    <property type="component" value="Unassembled WGS sequence"/>
</dbReference>
<comment type="caution">
    <text evidence="1">The sequence shown here is derived from an EMBL/GenBank/DDBJ whole genome shotgun (WGS) entry which is preliminary data.</text>
</comment>
<evidence type="ECO:0000313" key="1">
    <source>
        <dbReference type="EMBL" id="GAA1212220.1"/>
    </source>
</evidence>
<dbReference type="SUPFAM" id="SSF46785">
    <property type="entry name" value="Winged helix' DNA-binding domain"/>
    <property type="match status" value="1"/>
</dbReference>
<dbReference type="InterPro" id="IPR036388">
    <property type="entry name" value="WH-like_DNA-bd_sf"/>
</dbReference>
<dbReference type="RefSeq" id="WP_343923619.1">
    <property type="nucleotide sequence ID" value="NZ_BAAAKW010000017.1"/>
</dbReference>
<evidence type="ECO:0000313" key="2">
    <source>
        <dbReference type="Proteomes" id="UP001500943"/>
    </source>
</evidence>
<proteinExistence type="predicted"/>
<evidence type="ECO:0008006" key="3">
    <source>
        <dbReference type="Google" id="ProtNLM"/>
    </source>
</evidence>
<dbReference type="Gene3D" id="1.10.10.10">
    <property type="entry name" value="Winged helix-like DNA-binding domain superfamily/Winged helix DNA-binding domain"/>
    <property type="match status" value="1"/>
</dbReference>